<name>A0ABP0C3J0_9PEZI</name>
<dbReference type="PROSITE" id="PS50082">
    <property type="entry name" value="WD_REPEATS_2"/>
    <property type="match status" value="2"/>
</dbReference>
<dbReference type="SUPFAM" id="SSF50978">
    <property type="entry name" value="WD40 repeat-like"/>
    <property type="match status" value="1"/>
</dbReference>
<evidence type="ECO:0000256" key="2">
    <source>
        <dbReference type="ARBA" id="ARBA00022737"/>
    </source>
</evidence>
<dbReference type="PANTHER" id="PTHR22838">
    <property type="entry name" value="WD REPEAT PROTEIN 26-RELATED"/>
    <property type="match status" value="1"/>
</dbReference>
<organism evidence="5 6">
    <name type="scientific">Sporothrix curviconia</name>
    <dbReference type="NCBI Taxonomy" id="1260050"/>
    <lineage>
        <taxon>Eukaryota</taxon>
        <taxon>Fungi</taxon>
        <taxon>Dikarya</taxon>
        <taxon>Ascomycota</taxon>
        <taxon>Pezizomycotina</taxon>
        <taxon>Sordariomycetes</taxon>
        <taxon>Sordariomycetidae</taxon>
        <taxon>Ophiostomatales</taxon>
        <taxon>Ophiostomataceae</taxon>
        <taxon>Sporothrix</taxon>
    </lineage>
</organism>
<feature type="region of interest" description="Disordered" evidence="4">
    <location>
        <begin position="261"/>
        <end position="294"/>
    </location>
</feature>
<evidence type="ECO:0000313" key="6">
    <source>
        <dbReference type="Proteomes" id="UP001642405"/>
    </source>
</evidence>
<evidence type="ECO:0000313" key="5">
    <source>
        <dbReference type="EMBL" id="CAK7226230.1"/>
    </source>
</evidence>
<dbReference type="Proteomes" id="UP001642405">
    <property type="component" value="Unassembled WGS sequence"/>
</dbReference>
<dbReference type="PROSITE" id="PS00678">
    <property type="entry name" value="WD_REPEATS_1"/>
    <property type="match status" value="1"/>
</dbReference>
<dbReference type="InterPro" id="IPR015943">
    <property type="entry name" value="WD40/YVTN_repeat-like_dom_sf"/>
</dbReference>
<keyword evidence="2" id="KW-0677">Repeat</keyword>
<dbReference type="Pfam" id="PF00400">
    <property type="entry name" value="WD40"/>
    <property type="match status" value="3"/>
</dbReference>
<feature type="compositionally biased region" description="Polar residues" evidence="4">
    <location>
        <begin position="121"/>
        <end position="133"/>
    </location>
</feature>
<dbReference type="PANTHER" id="PTHR22838:SF0">
    <property type="entry name" value="WD REPEAT-CONTAINING PROTEIN 26"/>
    <property type="match status" value="1"/>
</dbReference>
<dbReference type="EMBL" id="CAWUHB010000035">
    <property type="protein sequence ID" value="CAK7226230.1"/>
    <property type="molecule type" value="Genomic_DNA"/>
</dbReference>
<keyword evidence="6" id="KW-1185">Reference proteome</keyword>
<dbReference type="InterPro" id="IPR036322">
    <property type="entry name" value="WD40_repeat_dom_sf"/>
</dbReference>
<dbReference type="PROSITE" id="PS50294">
    <property type="entry name" value="WD_REPEATS_REGION"/>
    <property type="match status" value="1"/>
</dbReference>
<proteinExistence type="predicted"/>
<protein>
    <recommendedName>
        <fullName evidence="7">WD repeat protein</fullName>
    </recommendedName>
</protein>
<dbReference type="SMART" id="SM00320">
    <property type="entry name" value="WD40"/>
    <property type="match status" value="7"/>
</dbReference>
<feature type="region of interest" description="Disordered" evidence="4">
    <location>
        <begin position="1"/>
        <end position="170"/>
    </location>
</feature>
<evidence type="ECO:0000256" key="1">
    <source>
        <dbReference type="ARBA" id="ARBA00022574"/>
    </source>
</evidence>
<dbReference type="Pfam" id="PF23627">
    <property type="entry name" value="LisH_WDR26"/>
    <property type="match status" value="1"/>
</dbReference>
<dbReference type="InterPro" id="IPR051350">
    <property type="entry name" value="WD_repeat-ST_regulator"/>
</dbReference>
<feature type="compositionally biased region" description="Low complexity" evidence="4">
    <location>
        <begin position="157"/>
        <end position="170"/>
    </location>
</feature>
<feature type="compositionally biased region" description="Low complexity" evidence="4">
    <location>
        <begin position="51"/>
        <end position="70"/>
    </location>
</feature>
<gene>
    <name evidence="5" type="ORF">SCUCBS95973_006130</name>
</gene>
<feature type="compositionally biased region" description="Polar residues" evidence="4">
    <location>
        <begin position="276"/>
        <end position="292"/>
    </location>
</feature>
<evidence type="ECO:0000256" key="4">
    <source>
        <dbReference type="SAM" id="MobiDB-lite"/>
    </source>
</evidence>
<feature type="compositionally biased region" description="Low complexity" evidence="4">
    <location>
        <begin position="83"/>
        <end position="94"/>
    </location>
</feature>
<dbReference type="InterPro" id="IPR001680">
    <property type="entry name" value="WD40_rpt"/>
</dbReference>
<feature type="compositionally biased region" description="Polar residues" evidence="4">
    <location>
        <begin position="1"/>
        <end position="11"/>
    </location>
</feature>
<dbReference type="InterPro" id="IPR019775">
    <property type="entry name" value="WD40_repeat_CS"/>
</dbReference>
<evidence type="ECO:0008006" key="7">
    <source>
        <dbReference type="Google" id="ProtNLM"/>
    </source>
</evidence>
<comment type="caution">
    <text evidence="5">The sequence shown here is derived from an EMBL/GenBank/DDBJ whole genome shotgun (WGS) entry which is preliminary data.</text>
</comment>
<sequence length="646" mass="70436">MTDFSLASTSRAPIDDVLGRRRRSTADEDDENITGEGQAQTHDDHEDEAVQNQGAAADQGHNQQQQQQQQHGEDADSGENDVNDVNNNSVADSSRAITVTGSNSSSRRRLSASRPKRARTDGSQPANSDSQMVSPHIPSAVNGSAPLQNGKDKAPIRQSSASQTASASRSAYRSNGLFPTYYGHDREEITRLLMQTLTDLGYNDAAASVSENSGLALESQAVADFRRAVLTGEWSEAERLLLGPSSLSTDALSGLGGVSSGSTSAAGSAEDLSNGAARSSTSLNGQAPSDTSGGLLLVPGADRDLMRFGIRQQKSNFPTHVLCELDSNIDEVWQVRFSHDGRYLASCGLGRYVNIYEVSSFKLKMRLDGHTQGAGDIAWSPDDSMLVSCGRDGCARLWDMNTGLLIRLFEQFDEPISGCVWSIDHETLVLGSFDKDRALVQYKFTGERSYTWTRKHRTEALAMSPDGLWLVAMDHEKHLHVYNYFTQELEYDMELDSRAVSIAISQDSQFLLVFRQDGEIHMYNIRARGGPVRKYIGAMVGECVVRATFGGADESFVISGSEDGNLNIWHKNLGAHLFRLEAHKPRCNAIAWSPTDPCLFATCGDDGKIKFWSSSDRVRQRDAEAAQSNGASNRGSNGWRPDLSTA</sequence>
<feature type="repeat" description="WD" evidence="3">
    <location>
        <begin position="367"/>
        <end position="408"/>
    </location>
</feature>
<reference evidence="5 6" key="1">
    <citation type="submission" date="2024-01" db="EMBL/GenBank/DDBJ databases">
        <authorList>
            <person name="Allen C."/>
            <person name="Tagirdzhanova G."/>
        </authorList>
    </citation>
    <scope>NUCLEOTIDE SEQUENCE [LARGE SCALE GENOMIC DNA]</scope>
</reference>
<feature type="compositionally biased region" description="Basic residues" evidence="4">
    <location>
        <begin position="106"/>
        <end position="117"/>
    </location>
</feature>
<feature type="region of interest" description="Disordered" evidence="4">
    <location>
        <begin position="620"/>
        <end position="646"/>
    </location>
</feature>
<evidence type="ECO:0000256" key="3">
    <source>
        <dbReference type="PROSITE-ProRule" id="PRU00221"/>
    </source>
</evidence>
<feature type="repeat" description="WD" evidence="3">
    <location>
        <begin position="580"/>
        <end position="613"/>
    </location>
</feature>
<keyword evidence="1 3" id="KW-0853">WD repeat</keyword>
<accession>A0ABP0C3J0</accession>
<feature type="compositionally biased region" description="Polar residues" evidence="4">
    <location>
        <begin position="626"/>
        <end position="636"/>
    </location>
</feature>
<dbReference type="Gene3D" id="2.130.10.10">
    <property type="entry name" value="YVTN repeat-like/Quinoprotein amine dehydrogenase"/>
    <property type="match status" value="2"/>
</dbReference>